<keyword evidence="2" id="KW-1185">Reference proteome</keyword>
<comment type="caution">
    <text evidence="1">The sequence shown here is derived from an EMBL/GenBank/DDBJ whole genome shotgun (WGS) entry which is preliminary data.</text>
</comment>
<dbReference type="EMBL" id="BAAACR010000005">
    <property type="protein sequence ID" value="GAA0208293.1"/>
    <property type="molecule type" value="Genomic_DNA"/>
</dbReference>
<gene>
    <name evidence="1" type="ORF">GCM10008919_09580</name>
</gene>
<organism evidence="1 2">
    <name type="scientific">Selenomonas dianae</name>
    <dbReference type="NCBI Taxonomy" id="135079"/>
    <lineage>
        <taxon>Bacteria</taxon>
        <taxon>Bacillati</taxon>
        <taxon>Bacillota</taxon>
        <taxon>Negativicutes</taxon>
        <taxon>Selenomonadales</taxon>
        <taxon>Selenomonadaceae</taxon>
        <taxon>Selenomonas</taxon>
    </lineage>
</organism>
<evidence type="ECO:0000313" key="1">
    <source>
        <dbReference type="EMBL" id="GAA0208293.1"/>
    </source>
</evidence>
<accession>A0ABN0T0B8</accession>
<reference evidence="1 2" key="1">
    <citation type="journal article" date="2019" name="Int. J. Syst. Evol. Microbiol.">
        <title>The Global Catalogue of Microorganisms (GCM) 10K type strain sequencing project: providing services to taxonomists for standard genome sequencing and annotation.</title>
        <authorList>
            <consortium name="The Broad Institute Genomics Platform"/>
            <consortium name="The Broad Institute Genome Sequencing Center for Infectious Disease"/>
            <person name="Wu L."/>
            <person name="Ma J."/>
        </authorList>
    </citation>
    <scope>NUCLEOTIDE SEQUENCE [LARGE SCALE GENOMIC DNA]</scope>
    <source>
        <strain evidence="1 2">JCM 8542</strain>
    </source>
</reference>
<evidence type="ECO:0000313" key="2">
    <source>
        <dbReference type="Proteomes" id="UP001500399"/>
    </source>
</evidence>
<sequence length="65" mass="7712">MSREKFCRECGNPLSKDEVGLTKKLLDMKAKDFFCFSCLAEYLEVEEEFLREKVEEFRDEGCTLF</sequence>
<proteinExistence type="predicted"/>
<dbReference type="RefSeq" id="WP_304987133.1">
    <property type="nucleotide sequence ID" value="NZ_BAAACR010000005.1"/>
</dbReference>
<dbReference type="Proteomes" id="UP001500399">
    <property type="component" value="Unassembled WGS sequence"/>
</dbReference>
<name>A0ABN0T0B8_9FIRM</name>
<protein>
    <submittedName>
        <fullName evidence="1">Uncharacterized protein</fullName>
    </submittedName>
</protein>